<gene>
    <name evidence="2" type="ORF">BG015_004969</name>
</gene>
<comment type="caution">
    <text evidence="2">The sequence shown here is derived from an EMBL/GenBank/DDBJ whole genome shotgun (WGS) entry which is preliminary data.</text>
</comment>
<reference evidence="2" key="1">
    <citation type="journal article" date="2020" name="Fungal Divers.">
        <title>Resolving the Mortierellaceae phylogeny through synthesis of multi-gene phylogenetics and phylogenomics.</title>
        <authorList>
            <person name="Vandepol N."/>
            <person name="Liber J."/>
            <person name="Desiro A."/>
            <person name="Na H."/>
            <person name="Kennedy M."/>
            <person name="Barry K."/>
            <person name="Grigoriev I.V."/>
            <person name="Miller A.N."/>
            <person name="O'Donnell K."/>
            <person name="Stajich J.E."/>
            <person name="Bonito G."/>
        </authorList>
    </citation>
    <scope>NUCLEOTIDE SEQUENCE</scope>
    <source>
        <strain evidence="2">NRRL 6426</strain>
    </source>
</reference>
<accession>A0A9P5S3X8</accession>
<keyword evidence="3" id="KW-1185">Reference proteome</keyword>
<dbReference type="EMBL" id="JAAAUQ010000230">
    <property type="protein sequence ID" value="KAF9152632.1"/>
    <property type="molecule type" value="Genomic_DNA"/>
</dbReference>
<dbReference type="Proteomes" id="UP000748756">
    <property type="component" value="Unassembled WGS sequence"/>
</dbReference>
<evidence type="ECO:0000256" key="1">
    <source>
        <dbReference type="SAM" id="MobiDB-lite"/>
    </source>
</evidence>
<organism evidence="2 3">
    <name type="scientific">Linnemannia schmuckeri</name>
    <dbReference type="NCBI Taxonomy" id="64567"/>
    <lineage>
        <taxon>Eukaryota</taxon>
        <taxon>Fungi</taxon>
        <taxon>Fungi incertae sedis</taxon>
        <taxon>Mucoromycota</taxon>
        <taxon>Mortierellomycotina</taxon>
        <taxon>Mortierellomycetes</taxon>
        <taxon>Mortierellales</taxon>
        <taxon>Mortierellaceae</taxon>
        <taxon>Linnemannia</taxon>
    </lineage>
</organism>
<proteinExistence type="predicted"/>
<name>A0A9P5S3X8_9FUNG</name>
<protein>
    <submittedName>
        <fullName evidence="2">Uncharacterized protein</fullName>
    </submittedName>
</protein>
<evidence type="ECO:0000313" key="2">
    <source>
        <dbReference type="EMBL" id="KAF9152632.1"/>
    </source>
</evidence>
<feature type="compositionally biased region" description="Basic and acidic residues" evidence="1">
    <location>
        <begin position="72"/>
        <end position="85"/>
    </location>
</feature>
<sequence length="289" mass="32144">MKVPTHQLPPLRYVKMYQPLGAVVDYGLYNLVRTSSTDSAFNPDCVPLLLNTVLRVVDGRYQIGNGAIVRDSGGHRELHKSHASDPLKGQVKWPGQPSTNEARTEFELTLAERNLSAGWVFVVKESRTSPSSSFSLWSIATSTYERVSHASTSRSRSAEQVSKNRTAVSLNTNGGRTPRTSKTLRVRRLGKYLAMVVRYDPAFSEALKKLYRQLGSQNRPELLANSPIEGYGTTAFSQLMTTGGNANNRKVYLSWLAGLKNLREVDEMVGVYHPEIADTHTENETRWGG</sequence>
<evidence type="ECO:0000313" key="3">
    <source>
        <dbReference type="Proteomes" id="UP000748756"/>
    </source>
</evidence>
<dbReference type="AlphaFoldDB" id="A0A9P5S3X8"/>
<feature type="region of interest" description="Disordered" evidence="1">
    <location>
        <begin position="148"/>
        <end position="180"/>
    </location>
</feature>
<feature type="region of interest" description="Disordered" evidence="1">
    <location>
        <begin position="72"/>
        <end position="99"/>
    </location>
</feature>